<dbReference type="RefSeq" id="WP_208084189.1">
    <property type="nucleotide sequence ID" value="NZ_CP086136.1"/>
</dbReference>
<gene>
    <name evidence="3" type="ORF">J4G43_005000</name>
    <name evidence="2" type="ORF">J4G43_07200</name>
</gene>
<dbReference type="KEGG" id="bban:J4G43_005000"/>
<dbReference type="Pfam" id="PF05119">
    <property type="entry name" value="Terminase_4"/>
    <property type="match status" value="1"/>
</dbReference>
<accession>A0A939RWH7</accession>
<organism evidence="2">
    <name type="scientific">Bradyrhizobium barranii subsp. barranii</name>
    <dbReference type="NCBI Taxonomy" id="2823807"/>
    <lineage>
        <taxon>Bacteria</taxon>
        <taxon>Pseudomonadati</taxon>
        <taxon>Pseudomonadota</taxon>
        <taxon>Alphaproteobacteria</taxon>
        <taxon>Hyphomicrobiales</taxon>
        <taxon>Nitrobacteraceae</taxon>
        <taxon>Bradyrhizobium</taxon>
        <taxon>Bradyrhizobium barranii</taxon>
    </lineage>
</organism>
<dbReference type="NCBIfam" id="TIGR01558">
    <property type="entry name" value="sm_term_P27"/>
    <property type="match status" value="1"/>
</dbReference>
<sequence>MSAKARETFGYVTGLLDRMGVLAEVDAMALELLAEAYADYLAACDELKTFGSSYYTTDTATGDKMHRVHPAVAQKNDADRRIRAWLAEFGMTPSSRSRVKANGEEADDPTQKYFA</sequence>
<evidence type="ECO:0000313" key="3">
    <source>
        <dbReference type="EMBL" id="UEM13681.1"/>
    </source>
</evidence>
<reference evidence="3 4" key="2">
    <citation type="journal article" date="2022" name="Int. J. Syst. Evol. Microbiol.">
        <title>Strains of Bradyrhizobium barranii sp. nov. associated with legumes native to Canada are symbionts of soybeans and belong to different subspecies (subsp. barranii subsp. nov. and subsp. apii subsp. nov.) and symbiovars (sv. glycinearum and sv. septentrionale).</title>
        <authorList>
            <person name="Bromfield E.S.P."/>
            <person name="Cloutier S."/>
            <person name="Wasai-Hara S."/>
            <person name="Minamisawa K."/>
        </authorList>
    </citation>
    <scope>NUCLEOTIDE SEQUENCE [LARGE SCALE GENOMIC DNA]</scope>
    <source>
        <strain evidence="3 4">144S4</strain>
    </source>
</reference>
<dbReference type="AlphaFoldDB" id="A0A939RWH7"/>
<evidence type="ECO:0000256" key="1">
    <source>
        <dbReference type="SAM" id="MobiDB-lite"/>
    </source>
</evidence>
<name>A0A939RWH7_9BRAD</name>
<dbReference type="InterPro" id="IPR006448">
    <property type="entry name" value="Phage_term_ssu_P27"/>
</dbReference>
<feature type="region of interest" description="Disordered" evidence="1">
    <location>
        <begin position="93"/>
        <end position="115"/>
    </location>
</feature>
<evidence type="ECO:0000313" key="4">
    <source>
        <dbReference type="Proteomes" id="UP000664702"/>
    </source>
</evidence>
<protein>
    <submittedName>
        <fullName evidence="2">Phage terminase small subunit P27 family</fullName>
    </submittedName>
</protein>
<reference evidence="2" key="1">
    <citation type="submission" date="2021-03" db="EMBL/GenBank/DDBJ databases">
        <title>Whole Genome Sequence of Bradyrhizobium sp. Strain 144S4.</title>
        <authorList>
            <person name="Bromfield E.S.P."/>
            <person name="Cloutier S."/>
        </authorList>
    </citation>
    <scope>NUCLEOTIDE SEQUENCE [LARGE SCALE GENOMIC DNA]</scope>
    <source>
        <strain evidence="2">144S4</strain>
    </source>
</reference>
<evidence type="ECO:0000313" key="2">
    <source>
        <dbReference type="EMBL" id="MBO1860767.1"/>
    </source>
</evidence>
<dbReference type="EMBL" id="CP086136">
    <property type="protein sequence ID" value="UEM13681.1"/>
    <property type="molecule type" value="Genomic_DNA"/>
</dbReference>
<proteinExistence type="predicted"/>
<dbReference type="EMBL" id="JAGEMI010000001">
    <property type="protein sequence ID" value="MBO1860767.1"/>
    <property type="molecule type" value="Genomic_DNA"/>
</dbReference>
<dbReference type="Proteomes" id="UP000664702">
    <property type="component" value="Chromosome"/>
</dbReference>